<evidence type="ECO:0000313" key="6">
    <source>
        <dbReference type="Proteomes" id="UP000315252"/>
    </source>
</evidence>
<gene>
    <name evidence="5" type="primary">pheA</name>
    <name evidence="5" type="ORF">FKG95_01985</name>
</gene>
<proteinExistence type="predicted"/>
<dbReference type="PROSITE" id="PS51168">
    <property type="entry name" value="CHORISMATE_MUT_2"/>
    <property type="match status" value="1"/>
</dbReference>
<dbReference type="GO" id="GO:0005737">
    <property type="term" value="C:cytoplasm"/>
    <property type="evidence" value="ECO:0007669"/>
    <property type="project" value="InterPro"/>
</dbReference>
<dbReference type="SMART" id="SM00830">
    <property type="entry name" value="CM_2"/>
    <property type="match status" value="1"/>
</dbReference>
<protein>
    <recommendedName>
        <fullName evidence="1">chorismate mutase</fullName>
        <ecNumber evidence="1">5.4.99.5</ecNumber>
    </recommendedName>
</protein>
<dbReference type="SUPFAM" id="SSF48600">
    <property type="entry name" value="Chorismate mutase II"/>
    <property type="match status" value="1"/>
</dbReference>
<dbReference type="Proteomes" id="UP000315252">
    <property type="component" value="Unassembled WGS sequence"/>
</dbReference>
<dbReference type="Pfam" id="PF01817">
    <property type="entry name" value="CM_2"/>
    <property type="match status" value="1"/>
</dbReference>
<organism evidence="5 6">
    <name type="scientific">Denitrobaculum tricleocarpae</name>
    <dbReference type="NCBI Taxonomy" id="2591009"/>
    <lineage>
        <taxon>Bacteria</taxon>
        <taxon>Pseudomonadati</taxon>
        <taxon>Pseudomonadota</taxon>
        <taxon>Alphaproteobacteria</taxon>
        <taxon>Rhodospirillales</taxon>
        <taxon>Rhodospirillaceae</taxon>
        <taxon>Denitrobaculum</taxon>
    </lineage>
</organism>
<dbReference type="PANTHER" id="PTHR38041">
    <property type="entry name" value="CHORISMATE MUTASE"/>
    <property type="match status" value="1"/>
</dbReference>
<dbReference type="OrthoDB" id="7268348at2"/>
<dbReference type="PANTHER" id="PTHR38041:SF1">
    <property type="entry name" value="CHORISMATE MUTASE"/>
    <property type="match status" value="1"/>
</dbReference>
<comment type="caution">
    <text evidence="5">The sequence shown here is derived from an EMBL/GenBank/DDBJ whole genome shotgun (WGS) entry which is preliminary data.</text>
</comment>
<evidence type="ECO:0000256" key="2">
    <source>
        <dbReference type="ARBA" id="ARBA00023235"/>
    </source>
</evidence>
<dbReference type="GO" id="GO:0009697">
    <property type="term" value="P:salicylic acid biosynthetic process"/>
    <property type="evidence" value="ECO:0007669"/>
    <property type="project" value="TreeGrafter"/>
</dbReference>
<feature type="domain" description="Chorismate mutase" evidence="4">
    <location>
        <begin position="36"/>
        <end position="125"/>
    </location>
</feature>
<name>A0A545U1P3_9PROT</name>
<evidence type="ECO:0000259" key="4">
    <source>
        <dbReference type="PROSITE" id="PS51168"/>
    </source>
</evidence>
<evidence type="ECO:0000313" key="5">
    <source>
        <dbReference type="EMBL" id="TQV83392.1"/>
    </source>
</evidence>
<dbReference type="NCBIfam" id="TIGR01807">
    <property type="entry name" value="CM_P2"/>
    <property type="match status" value="1"/>
</dbReference>
<evidence type="ECO:0000256" key="3">
    <source>
        <dbReference type="SAM" id="MobiDB-lite"/>
    </source>
</evidence>
<evidence type="ECO:0000256" key="1">
    <source>
        <dbReference type="ARBA" id="ARBA00012404"/>
    </source>
</evidence>
<dbReference type="GO" id="GO:0004106">
    <property type="term" value="F:chorismate mutase activity"/>
    <property type="evidence" value="ECO:0007669"/>
    <property type="project" value="UniProtKB-EC"/>
</dbReference>
<dbReference type="GO" id="GO:0009094">
    <property type="term" value="P:L-phenylalanine biosynthetic process"/>
    <property type="evidence" value="ECO:0007669"/>
    <property type="project" value="InterPro"/>
</dbReference>
<dbReference type="InterPro" id="IPR002701">
    <property type="entry name" value="CM_II_prokaryot"/>
</dbReference>
<dbReference type="AlphaFoldDB" id="A0A545U1P3"/>
<feature type="region of interest" description="Disordered" evidence="3">
    <location>
        <begin position="321"/>
        <end position="349"/>
    </location>
</feature>
<keyword evidence="6" id="KW-1185">Reference proteome</keyword>
<dbReference type="InterPro" id="IPR036979">
    <property type="entry name" value="CM_dom_sf"/>
</dbReference>
<dbReference type="GO" id="GO:0046417">
    <property type="term" value="P:chorismate metabolic process"/>
    <property type="evidence" value="ECO:0007669"/>
    <property type="project" value="InterPro"/>
</dbReference>
<dbReference type="EC" id="5.4.99.5" evidence="1"/>
<reference evidence="5 6" key="1">
    <citation type="submission" date="2019-06" db="EMBL/GenBank/DDBJ databases">
        <title>Whole genome sequence for Rhodospirillaceae sp. R148.</title>
        <authorList>
            <person name="Wang G."/>
        </authorList>
    </citation>
    <scope>NUCLEOTIDE SEQUENCE [LARGE SCALE GENOMIC DNA]</scope>
    <source>
        <strain evidence="5 6">R148</strain>
    </source>
</reference>
<sequence>MAPLSTLSCTMFSLLLCGPETISFGSPVPSPIGLMSDNADTLGKLRAQIDEIDTEIHDLLIRRTEIAEQVGKAKGKGAVYLRPGREAQVLRRLVERHTGVLPKAAVVRVWREIFSSATTLQGDLSIAVYAPEHDPDLYTLARDHFGALTPISTYGTVSGVMRAVSDRRATAGVLPVPQSEDSESWWRYLARDFEDAPRITAKLPFTKTDASSRNRIEALTISFVPQEDTGDDRSYVIVETAEEMSRSGIRALFSDVGMETADVQTPDREPGSPMHLVEVLGYVGPDDARLVRLKEENENKIAWVWAAGGYAVPMDLGLDGASAAAQTSNDPSLVLRAPAAGADEPGRSE</sequence>
<keyword evidence="2 5" id="KW-0413">Isomerase</keyword>
<dbReference type="InterPro" id="IPR036263">
    <property type="entry name" value="Chorismate_II_sf"/>
</dbReference>
<dbReference type="EMBL" id="VHSH01000001">
    <property type="protein sequence ID" value="TQV83392.1"/>
    <property type="molecule type" value="Genomic_DNA"/>
</dbReference>
<dbReference type="InterPro" id="IPR010957">
    <property type="entry name" value="G/b/e-P-prot_chorismate_mutase"/>
</dbReference>
<dbReference type="InterPro" id="IPR051331">
    <property type="entry name" value="Chorismate_mutase-related"/>
</dbReference>
<accession>A0A545U1P3</accession>
<dbReference type="Gene3D" id="1.20.59.10">
    <property type="entry name" value="Chorismate mutase"/>
    <property type="match status" value="1"/>
</dbReference>